<dbReference type="EMBL" id="AP024110">
    <property type="protein sequence ID" value="BCM24763.1"/>
    <property type="molecule type" value="Genomic_DNA"/>
</dbReference>
<feature type="transmembrane region" description="Helical" evidence="1">
    <location>
        <begin position="94"/>
        <end position="118"/>
    </location>
</feature>
<keyword evidence="1" id="KW-0472">Membrane</keyword>
<proteinExistence type="predicted"/>
<dbReference type="RefSeq" id="WP_221765260.1">
    <property type="nucleotide sequence ID" value="NZ_AP024110.1"/>
</dbReference>
<protein>
    <submittedName>
        <fullName evidence="2">Uncharacterized protein</fullName>
    </submittedName>
</protein>
<dbReference type="Proteomes" id="UP000826722">
    <property type="component" value="Chromosome"/>
</dbReference>
<dbReference type="AlphaFoldDB" id="A0A8D5K0H8"/>
<name>A0A8D5K0H8_9PROT</name>
<keyword evidence="3" id="KW-1185">Reference proteome</keyword>
<accession>A0A8D5K0H8</accession>
<keyword evidence="1" id="KW-0812">Transmembrane</keyword>
<evidence type="ECO:0000256" key="1">
    <source>
        <dbReference type="SAM" id="Phobius"/>
    </source>
</evidence>
<dbReference type="KEGG" id="mpau:ZMTM_10220"/>
<keyword evidence="1" id="KW-1133">Transmembrane helix</keyword>
<reference evidence="2" key="1">
    <citation type="journal article" date="2021" name="Arch. Microbiol.">
        <title>Methyloradius palustris gen. nov., sp. nov., a methanol-oxidizing bacterium isolated from snow.</title>
        <authorList>
            <person name="Miyadera T."/>
            <person name="Kojima H."/>
            <person name="Fukui M."/>
        </authorList>
    </citation>
    <scope>NUCLEOTIDE SEQUENCE</scope>
    <source>
        <strain evidence="2">Zm11</strain>
    </source>
</reference>
<evidence type="ECO:0000313" key="3">
    <source>
        <dbReference type="Proteomes" id="UP000826722"/>
    </source>
</evidence>
<organism evidence="2 3">
    <name type="scientific">Methyloradius palustris</name>
    <dbReference type="NCBI Taxonomy" id="2778876"/>
    <lineage>
        <taxon>Bacteria</taxon>
        <taxon>Pseudomonadati</taxon>
        <taxon>Pseudomonadota</taxon>
        <taxon>Betaproteobacteria</taxon>
        <taxon>Nitrosomonadales</taxon>
        <taxon>Methylophilaceae</taxon>
        <taxon>Methyloradius</taxon>
    </lineage>
</organism>
<gene>
    <name evidence="2" type="ORF">ZMTM_10220</name>
</gene>
<sequence>MSPEQFRSLAESYGADLKRWPDNYQAAAKALIAEGSAEVETALKQANMLDEILNSHVVSADRRLADLIINHALPHQPASESHKQSSPRWWNNTLWPSIGFASASLAGAIAGIFCVSLLTSTMSTPDIGDGSNGTADVIDFGTDWR</sequence>
<evidence type="ECO:0000313" key="2">
    <source>
        <dbReference type="EMBL" id="BCM24763.1"/>
    </source>
</evidence>